<keyword evidence="7" id="KW-0472">Membrane</keyword>
<dbReference type="EMBL" id="JAODZU010000006">
    <property type="protein sequence ID" value="MDH0362916.1"/>
    <property type="molecule type" value="Genomic_DNA"/>
</dbReference>
<organism evidence="9 10">
    <name type="scientific">Comamonas aquatica</name>
    <dbReference type="NCBI Taxonomy" id="225991"/>
    <lineage>
        <taxon>Bacteria</taxon>
        <taxon>Pseudomonadati</taxon>
        <taxon>Pseudomonadota</taxon>
        <taxon>Betaproteobacteria</taxon>
        <taxon>Burkholderiales</taxon>
        <taxon>Comamonadaceae</taxon>
        <taxon>Comamonas</taxon>
    </lineage>
</organism>
<dbReference type="InterPro" id="IPR017896">
    <property type="entry name" value="4Fe4S_Fe-S-bd"/>
</dbReference>
<dbReference type="InterPro" id="IPR032879">
    <property type="entry name" value="FixG_C"/>
</dbReference>
<dbReference type="Gene3D" id="1.10.1060.10">
    <property type="entry name" value="Alpha-helical ferredoxin"/>
    <property type="match status" value="1"/>
</dbReference>
<keyword evidence="7" id="KW-0812">Transmembrane</keyword>
<feature type="transmembrane region" description="Helical" evidence="7">
    <location>
        <begin position="197"/>
        <end position="217"/>
    </location>
</feature>
<name>A0AA42HTZ0_9BURK</name>
<evidence type="ECO:0000256" key="1">
    <source>
        <dbReference type="ARBA" id="ARBA00022448"/>
    </source>
</evidence>
<dbReference type="Pfam" id="PF11614">
    <property type="entry name" value="FixG_C"/>
    <property type="match status" value="1"/>
</dbReference>
<evidence type="ECO:0000313" key="10">
    <source>
        <dbReference type="Proteomes" id="UP001158297"/>
    </source>
</evidence>
<dbReference type="SUPFAM" id="SSF54862">
    <property type="entry name" value="4Fe-4S ferredoxins"/>
    <property type="match status" value="1"/>
</dbReference>
<dbReference type="PANTHER" id="PTHR30176:SF3">
    <property type="entry name" value="FERREDOXIN-TYPE PROTEIN NAPH"/>
    <property type="match status" value="1"/>
</dbReference>
<keyword evidence="2" id="KW-0004">4Fe-4S</keyword>
<keyword evidence="4" id="KW-0249">Electron transport</keyword>
<dbReference type="PROSITE" id="PS51379">
    <property type="entry name" value="4FE4S_FER_2"/>
    <property type="match status" value="1"/>
</dbReference>
<dbReference type="GO" id="GO:0046872">
    <property type="term" value="F:metal ion binding"/>
    <property type="evidence" value="ECO:0007669"/>
    <property type="project" value="UniProtKB-KW"/>
</dbReference>
<evidence type="ECO:0000256" key="3">
    <source>
        <dbReference type="ARBA" id="ARBA00022723"/>
    </source>
</evidence>
<dbReference type="FunFam" id="1.10.1060.10:FF:000015">
    <property type="entry name" value="Cytochrome c oxidase accessory protein CcoG"/>
    <property type="match status" value="1"/>
</dbReference>
<feature type="transmembrane region" description="Helical" evidence="7">
    <location>
        <begin position="165"/>
        <end position="185"/>
    </location>
</feature>
<keyword evidence="5" id="KW-0408">Iron</keyword>
<evidence type="ECO:0000256" key="2">
    <source>
        <dbReference type="ARBA" id="ARBA00022485"/>
    </source>
</evidence>
<dbReference type="GO" id="GO:0005886">
    <property type="term" value="C:plasma membrane"/>
    <property type="evidence" value="ECO:0007669"/>
    <property type="project" value="TreeGrafter"/>
</dbReference>
<dbReference type="Pfam" id="PF12801">
    <property type="entry name" value="Fer4_5"/>
    <property type="match status" value="1"/>
</dbReference>
<dbReference type="NCBIfam" id="TIGR02745">
    <property type="entry name" value="ccoG_rdxA_fixG"/>
    <property type="match status" value="1"/>
</dbReference>
<comment type="caution">
    <text evidence="9">The sequence shown here is derived from an EMBL/GenBank/DDBJ whole genome shotgun (WGS) entry which is preliminary data.</text>
</comment>
<proteinExistence type="predicted"/>
<keyword evidence="1" id="KW-0813">Transport</keyword>
<feature type="domain" description="4Fe-4S ferredoxin-type" evidence="8">
    <location>
        <begin position="261"/>
        <end position="290"/>
    </location>
</feature>
<keyword evidence="7" id="KW-1133">Transmembrane helix</keyword>
<dbReference type="InterPro" id="IPR013783">
    <property type="entry name" value="Ig-like_fold"/>
</dbReference>
<dbReference type="Gene3D" id="2.60.40.10">
    <property type="entry name" value="Immunoglobulins"/>
    <property type="match status" value="1"/>
</dbReference>
<feature type="transmembrane region" description="Helical" evidence="7">
    <location>
        <begin position="345"/>
        <end position="365"/>
    </location>
</feature>
<dbReference type="PROSITE" id="PS00198">
    <property type="entry name" value="4FE4S_FER_1"/>
    <property type="match status" value="1"/>
</dbReference>
<dbReference type="InterPro" id="IPR009051">
    <property type="entry name" value="Helical_ferredxn"/>
</dbReference>
<evidence type="ECO:0000256" key="4">
    <source>
        <dbReference type="ARBA" id="ARBA00022982"/>
    </source>
</evidence>
<protein>
    <submittedName>
        <fullName evidence="9">Cytochrome c oxidase accessory protein CcoG</fullName>
    </submittedName>
</protein>
<sequence>MSSEQKKPQKVIPIKAESQEKSVSFYEAHKKIYPRSISGTFMRWRWLMVWATQLLFYGLPWLDWGQRQMVLFDLGARRFYLFGYVLYPQDFIYLTGLLIISALALFLFTAVAGRLWCGFTCPQTVYTEIFMWIEHKVEGDRSARIRLDQAGWTWEKVWKKSLKQLLWVVFALWTGFTFVGYFVPIRELGSELLALQGGWQIFWVLFYGFATYGNAGYMREQVCKYMCPYARFQSAMFDKDTLVVSYDTVRGEARGPRKKDADYKAQGLGDCIDCKLCVQVCPVGIDIRNGLQYECIGCGLCIDACNNVMDNMHYPRGLIRLTTQNAVTQRWQRSQILRRIARPRVLIYGAVLVCLSVAMVVSMALREPLKVDVIRDRASLARIVAGGKLENVYRLQVMNATEATQTYHVQVHGLNGIELVEGGEVEVLPAQTRGVAVRVQIPYGAAEPGSHHIVFDIDARSGEGRVSEKSVFVVPR</sequence>
<gene>
    <name evidence="9" type="primary">ccoG</name>
    <name evidence="9" type="ORF">N7330_07600</name>
</gene>
<dbReference type="PANTHER" id="PTHR30176">
    <property type="entry name" value="FERREDOXIN-TYPE PROTEIN NAPH"/>
    <property type="match status" value="1"/>
</dbReference>
<reference evidence="9" key="1">
    <citation type="submission" date="2022-09" db="EMBL/GenBank/DDBJ databases">
        <title>Intensive care unit water sources are persistently colonized with multi-drug resistant bacteria and are the site of extensive horizontal gene transfer of antibiotic resistance genes.</title>
        <authorList>
            <person name="Diorio-Toth L."/>
        </authorList>
    </citation>
    <scope>NUCLEOTIDE SEQUENCE</scope>
    <source>
        <strain evidence="9">GD04130</strain>
    </source>
</reference>
<dbReference type="InterPro" id="IPR051684">
    <property type="entry name" value="Electron_Trans/Redox"/>
</dbReference>
<feature type="transmembrane region" description="Helical" evidence="7">
    <location>
        <begin position="91"/>
        <end position="112"/>
    </location>
</feature>
<evidence type="ECO:0000256" key="7">
    <source>
        <dbReference type="SAM" id="Phobius"/>
    </source>
</evidence>
<accession>A0AA42HTZ0</accession>
<dbReference type="AlphaFoldDB" id="A0AA42HTZ0"/>
<keyword evidence="3" id="KW-0479">Metal-binding</keyword>
<evidence type="ECO:0000313" key="9">
    <source>
        <dbReference type="EMBL" id="MDH0362916.1"/>
    </source>
</evidence>
<keyword evidence="6" id="KW-0411">Iron-sulfur</keyword>
<dbReference type="RefSeq" id="WP_279859943.1">
    <property type="nucleotide sequence ID" value="NZ_JAODZU010000006.1"/>
</dbReference>
<feature type="transmembrane region" description="Helical" evidence="7">
    <location>
        <begin position="44"/>
        <end position="62"/>
    </location>
</feature>
<evidence type="ECO:0000256" key="6">
    <source>
        <dbReference type="ARBA" id="ARBA00023014"/>
    </source>
</evidence>
<evidence type="ECO:0000256" key="5">
    <source>
        <dbReference type="ARBA" id="ARBA00023004"/>
    </source>
</evidence>
<dbReference type="Proteomes" id="UP001158297">
    <property type="component" value="Unassembled WGS sequence"/>
</dbReference>
<dbReference type="InterPro" id="IPR017900">
    <property type="entry name" value="4Fe4S_Fe_S_CS"/>
</dbReference>
<dbReference type="GO" id="GO:0051539">
    <property type="term" value="F:4 iron, 4 sulfur cluster binding"/>
    <property type="evidence" value="ECO:0007669"/>
    <property type="project" value="UniProtKB-KW"/>
</dbReference>
<evidence type="ECO:0000259" key="8">
    <source>
        <dbReference type="PROSITE" id="PS51379"/>
    </source>
</evidence>
<dbReference type="Pfam" id="PF13746">
    <property type="entry name" value="Fer4_18"/>
    <property type="match status" value="1"/>
</dbReference>
<dbReference type="InterPro" id="IPR014116">
    <property type="entry name" value="Cyt_c_oxidase_cbb3_FixG"/>
</dbReference>